<feature type="transmembrane region" description="Helical" evidence="1">
    <location>
        <begin position="51"/>
        <end position="72"/>
    </location>
</feature>
<keyword evidence="1" id="KW-1133">Transmembrane helix</keyword>
<evidence type="ECO:0008006" key="4">
    <source>
        <dbReference type="Google" id="ProtNLM"/>
    </source>
</evidence>
<evidence type="ECO:0000313" key="2">
    <source>
        <dbReference type="EMBL" id="RAK56268.1"/>
    </source>
</evidence>
<keyword evidence="3" id="KW-1185">Reference proteome</keyword>
<dbReference type="OrthoDB" id="9779233at2"/>
<dbReference type="Proteomes" id="UP000249254">
    <property type="component" value="Unassembled WGS sequence"/>
</dbReference>
<dbReference type="InterPro" id="IPR010721">
    <property type="entry name" value="UstE-like"/>
</dbReference>
<evidence type="ECO:0000256" key="1">
    <source>
        <dbReference type="SAM" id="Phobius"/>
    </source>
</evidence>
<feature type="transmembrane region" description="Helical" evidence="1">
    <location>
        <begin position="93"/>
        <end position="117"/>
    </location>
</feature>
<evidence type="ECO:0000313" key="3">
    <source>
        <dbReference type="Proteomes" id="UP000249254"/>
    </source>
</evidence>
<sequence>MAAVMALAWAIQRRTGQGGWADALWTFGLGAAGVGVALLPPHAAPTARQVLVGALIGLWSLRLGAHLAVRAARGGADARYEHLRATWGDQADARMFGFLMLQAAAGAVLALSILLAARRPAPGLDLQDALAALLLAGSLAGEAVADRQLAAFKADPGHGPICQRGLWAWSRHPNYFFEWLGWCAWPLFAIELSGGWPWGWLALSGPAYMLWLLTRVSGVPPLEDHMRRTRPAAFARYAARTSVFIPRPPRRGSAD</sequence>
<feature type="transmembrane region" description="Helical" evidence="1">
    <location>
        <begin position="20"/>
        <end position="39"/>
    </location>
</feature>
<keyword evidence="1" id="KW-0812">Transmembrane</keyword>
<comment type="caution">
    <text evidence="2">The sequence shown here is derived from an EMBL/GenBank/DDBJ whole genome shotgun (WGS) entry which is preliminary data.</text>
</comment>
<proteinExistence type="predicted"/>
<dbReference type="GO" id="GO:0016020">
    <property type="term" value="C:membrane"/>
    <property type="evidence" value="ECO:0007669"/>
    <property type="project" value="TreeGrafter"/>
</dbReference>
<dbReference type="EMBL" id="QFYQ01000001">
    <property type="protein sequence ID" value="RAK56268.1"/>
    <property type="molecule type" value="Genomic_DNA"/>
</dbReference>
<organism evidence="2 3">
    <name type="scientific">Phenylobacterium soli</name>
    <dbReference type="NCBI Taxonomy" id="2170551"/>
    <lineage>
        <taxon>Bacteria</taxon>
        <taxon>Pseudomonadati</taxon>
        <taxon>Pseudomonadota</taxon>
        <taxon>Alphaproteobacteria</taxon>
        <taxon>Caulobacterales</taxon>
        <taxon>Caulobacteraceae</taxon>
        <taxon>Phenylobacterium</taxon>
    </lineage>
</organism>
<dbReference type="AlphaFoldDB" id="A0A328ATL0"/>
<protein>
    <recommendedName>
        <fullName evidence="4">Steroid 5-alpha reductase C-terminal domain-containing protein</fullName>
    </recommendedName>
</protein>
<keyword evidence="1" id="KW-0472">Membrane</keyword>
<dbReference type="PANTHER" id="PTHR32251:SF17">
    <property type="entry name" value="STEROID 5-ALPHA REDUCTASE C-TERMINAL DOMAIN-CONTAINING PROTEIN"/>
    <property type="match status" value="1"/>
</dbReference>
<dbReference type="Gene3D" id="1.20.120.1630">
    <property type="match status" value="1"/>
</dbReference>
<gene>
    <name evidence="2" type="ORF">DJ017_07935</name>
</gene>
<dbReference type="PANTHER" id="PTHR32251">
    <property type="entry name" value="3-OXO-5-ALPHA-STEROID 4-DEHYDROGENASE"/>
    <property type="match status" value="1"/>
</dbReference>
<accession>A0A328ATL0</accession>
<name>A0A328ATL0_9CAUL</name>
<dbReference type="Pfam" id="PF06966">
    <property type="entry name" value="DUF1295"/>
    <property type="match status" value="1"/>
</dbReference>
<reference evidence="3" key="1">
    <citation type="submission" date="2018-05" db="EMBL/GenBank/DDBJ databases">
        <authorList>
            <person name="Li X."/>
        </authorList>
    </citation>
    <scope>NUCLEOTIDE SEQUENCE [LARGE SCALE GENOMIC DNA]</scope>
    <source>
        <strain evidence="3">LX32</strain>
    </source>
</reference>